<reference evidence="2 3" key="1">
    <citation type="submission" date="2018-06" db="EMBL/GenBank/DDBJ databases">
        <authorList>
            <consortium name="Pathogen Informatics"/>
            <person name="Doyle S."/>
        </authorList>
    </citation>
    <scope>NUCLEOTIDE SEQUENCE [LARGE SCALE GENOMIC DNA]</scope>
    <source>
        <strain evidence="2 3">NCTC12877</strain>
    </source>
</reference>
<feature type="domain" description="MobA/VirD2-like nuclease" evidence="1">
    <location>
        <begin position="58"/>
        <end position="140"/>
    </location>
</feature>
<dbReference type="Pfam" id="PF03432">
    <property type="entry name" value="Relaxase"/>
    <property type="match status" value="1"/>
</dbReference>
<dbReference type="Proteomes" id="UP000254065">
    <property type="component" value="Unassembled WGS sequence"/>
</dbReference>
<dbReference type="InterPro" id="IPR005094">
    <property type="entry name" value="Endonuclease_MobA/VirD2"/>
</dbReference>
<dbReference type="EMBL" id="UGQB01000004">
    <property type="protein sequence ID" value="STZ07706.1"/>
    <property type="molecule type" value="Genomic_DNA"/>
</dbReference>
<gene>
    <name evidence="2" type="primary">mbeA</name>
    <name evidence="2" type="ORF">NCTC12877_00683</name>
</gene>
<accession>A0A378QXD6</accession>
<name>A0A378QXD6_9GAMM</name>
<organism evidence="2 3">
    <name type="scientific">Moraxella caprae</name>
    <dbReference type="NCBI Taxonomy" id="90240"/>
    <lineage>
        <taxon>Bacteria</taxon>
        <taxon>Pseudomonadati</taxon>
        <taxon>Pseudomonadota</taxon>
        <taxon>Gammaproteobacteria</taxon>
        <taxon>Moraxellales</taxon>
        <taxon>Moraxellaceae</taxon>
        <taxon>Moraxella</taxon>
    </lineage>
</organism>
<dbReference type="EC" id="5.99.1.2" evidence="2"/>
<sequence>MLVKFFKQGLKGGGNTSSKSVKDYLLDNRANQGVARIIRGDEMHTSRQIDLLDYANASSTYTSGCLSFDESENLDEKQKQELMVSFEEALLPNFDATRYACYWVEHTDKGRLELNFVFAKIDLQTGKHLDVYQQRRDVARLNYWKEIQLQKHGLSDPNAPKHERDFLITPFKKPDGSTPHDKFKQQKEEIHQYISGSITKGDVTNASDVKR</sequence>
<evidence type="ECO:0000259" key="1">
    <source>
        <dbReference type="Pfam" id="PF03432"/>
    </source>
</evidence>
<evidence type="ECO:0000313" key="3">
    <source>
        <dbReference type="Proteomes" id="UP000254065"/>
    </source>
</evidence>
<dbReference type="AlphaFoldDB" id="A0A378QXD6"/>
<dbReference type="OrthoDB" id="5351104at2"/>
<dbReference type="GO" id="GO:0016853">
    <property type="term" value="F:isomerase activity"/>
    <property type="evidence" value="ECO:0007669"/>
    <property type="project" value="UniProtKB-KW"/>
</dbReference>
<protein>
    <submittedName>
        <fullName evidence="2">DNA relaxase mbeA</fullName>
        <ecNumber evidence="2">5.99.1.2</ecNumber>
    </submittedName>
</protein>
<proteinExistence type="predicted"/>
<keyword evidence="2" id="KW-0413">Isomerase</keyword>
<evidence type="ECO:0000313" key="2">
    <source>
        <dbReference type="EMBL" id="STZ07706.1"/>
    </source>
</evidence>
<dbReference type="RefSeq" id="WP_051226037.1">
    <property type="nucleotide sequence ID" value="NZ_UGQB01000004.1"/>
</dbReference>
<keyword evidence="3" id="KW-1185">Reference proteome</keyword>